<accession>A0A4V1ITI2</accession>
<dbReference type="EMBL" id="ML009391">
    <property type="protein sequence ID" value="RKO97147.1"/>
    <property type="molecule type" value="Genomic_DNA"/>
</dbReference>
<dbReference type="AlphaFoldDB" id="A0A4V1ITI2"/>
<evidence type="ECO:0000313" key="1">
    <source>
        <dbReference type="EMBL" id="RKO97147.1"/>
    </source>
</evidence>
<sequence>MPSSLRSRPVSSAAMNAIQFSDEALVPASSGLGVPCSRDKAAHGIDSGCGTPSRRLPIPVSPAPSPLQCLPPELVVHIAMRSGFLDAIRLAATCHRFFAILIGCRQPDAVGVPRFHYSSAAWQAYAHSSRDVVETTIGVQLRMEAWDRCVSGLYHATPEAALRAAATVKGLDHVDPVDDASTSRSAIASAADTVREASGAVNDRPEAHRTVVCHGLGMTTHAPAGASSQAVQALRRHAEEQRADFLSSGEGSQTPVSVCLPASLQETETFVEIKPLRFGGGAAHVVPGDDPQATGLMRLSIRPTGLVTWRFTPHQESLSCYDEDRWARIRAGRLAGPEIPGTQPECLLPDHACSACAVYASMQTLMRSPPLQHNIRVGAMLSPPGLGSCPDADIQWLADEGACPLLAEWQLYAPWGSARGLQRHVRMVIARTETGDATIIPMAISIRINQLLDTVVLSRGGDSWANRPQLGCEAFQALVSFFGQGTRAYEDVSSWWAITVARIVRVHSPC</sequence>
<evidence type="ECO:0008006" key="3">
    <source>
        <dbReference type="Google" id="ProtNLM"/>
    </source>
</evidence>
<gene>
    <name evidence="1" type="ORF">CAUPRSCDRAFT_11167</name>
</gene>
<protein>
    <recommendedName>
        <fullName evidence="3">F-box domain-containing protein</fullName>
    </recommendedName>
</protein>
<reference evidence="2" key="1">
    <citation type="journal article" date="2018" name="Nat. Microbiol.">
        <title>Leveraging single-cell genomics to expand the fungal tree of life.</title>
        <authorList>
            <person name="Ahrendt S.R."/>
            <person name="Quandt C.A."/>
            <person name="Ciobanu D."/>
            <person name="Clum A."/>
            <person name="Salamov A."/>
            <person name="Andreopoulos B."/>
            <person name="Cheng J.F."/>
            <person name="Woyke T."/>
            <person name="Pelin A."/>
            <person name="Henrissat B."/>
            <person name="Reynolds N.K."/>
            <person name="Benny G.L."/>
            <person name="Smith M.E."/>
            <person name="James T.Y."/>
            <person name="Grigoriev I.V."/>
        </authorList>
    </citation>
    <scope>NUCLEOTIDE SEQUENCE [LARGE SCALE GENOMIC DNA]</scope>
    <source>
        <strain evidence="2">ATCC 52028</strain>
    </source>
</reference>
<dbReference type="SUPFAM" id="SSF81383">
    <property type="entry name" value="F-box domain"/>
    <property type="match status" value="1"/>
</dbReference>
<dbReference type="Proteomes" id="UP000268535">
    <property type="component" value="Unassembled WGS sequence"/>
</dbReference>
<name>A0A4V1ITI2_9FUNG</name>
<evidence type="ECO:0000313" key="2">
    <source>
        <dbReference type="Proteomes" id="UP000268535"/>
    </source>
</evidence>
<organism evidence="1 2">
    <name type="scientific">Caulochytrium protostelioides</name>
    <dbReference type="NCBI Taxonomy" id="1555241"/>
    <lineage>
        <taxon>Eukaryota</taxon>
        <taxon>Fungi</taxon>
        <taxon>Fungi incertae sedis</taxon>
        <taxon>Chytridiomycota</taxon>
        <taxon>Chytridiomycota incertae sedis</taxon>
        <taxon>Chytridiomycetes</taxon>
        <taxon>Caulochytriales</taxon>
        <taxon>Caulochytriaceae</taxon>
        <taxon>Caulochytrium</taxon>
    </lineage>
</organism>
<dbReference type="InterPro" id="IPR036047">
    <property type="entry name" value="F-box-like_dom_sf"/>
</dbReference>
<proteinExistence type="predicted"/>